<evidence type="ECO:0000256" key="1">
    <source>
        <dbReference type="ARBA" id="ARBA00006484"/>
    </source>
</evidence>
<dbReference type="PRINTS" id="PR00080">
    <property type="entry name" value="SDRFAMILY"/>
</dbReference>
<comment type="caution">
    <text evidence="3">The sequence shown here is derived from an EMBL/GenBank/DDBJ whole genome shotgun (WGS) entry which is preliminary data.</text>
</comment>
<dbReference type="Gene3D" id="3.40.50.720">
    <property type="entry name" value="NAD(P)-binding Rossmann-like Domain"/>
    <property type="match status" value="1"/>
</dbReference>
<dbReference type="InterPro" id="IPR002347">
    <property type="entry name" value="SDR_fam"/>
</dbReference>
<keyword evidence="2" id="KW-0560">Oxidoreductase</keyword>
<dbReference type="SUPFAM" id="SSF51735">
    <property type="entry name" value="NAD(P)-binding Rossmann-fold domains"/>
    <property type="match status" value="1"/>
</dbReference>
<protein>
    <submittedName>
        <fullName evidence="3">SDR family oxidoreductase</fullName>
    </submittedName>
</protein>
<proteinExistence type="inferred from homology"/>
<evidence type="ECO:0000313" key="3">
    <source>
        <dbReference type="EMBL" id="MBL0420295.1"/>
    </source>
</evidence>
<dbReference type="PANTHER" id="PTHR42760:SF133">
    <property type="entry name" value="3-OXOACYL-[ACYL-CARRIER-PROTEIN] REDUCTASE"/>
    <property type="match status" value="1"/>
</dbReference>
<dbReference type="Proteomes" id="UP000613011">
    <property type="component" value="Unassembled WGS sequence"/>
</dbReference>
<dbReference type="PRINTS" id="PR00081">
    <property type="entry name" value="GDHRDH"/>
</dbReference>
<dbReference type="GO" id="GO:0016616">
    <property type="term" value="F:oxidoreductase activity, acting on the CH-OH group of donors, NAD or NADP as acceptor"/>
    <property type="evidence" value="ECO:0007669"/>
    <property type="project" value="TreeGrafter"/>
</dbReference>
<reference evidence="3" key="1">
    <citation type="submission" date="2021-01" db="EMBL/GenBank/DDBJ databases">
        <title>Ramlibacter sp. strain AW1 16S ribosomal RNA gene Genome sequencing and assembly.</title>
        <authorList>
            <person name="Kang M."/>
        </authorList>
    </citation>
    <scope>NUCLEOTIDE SEQUENCE</scope>
    <source>
        <strain evidence="3">AW1</strain>
    </source>
</reference>
<dbReference type="AlphaFoldDB" id="A0A936ZN10"/>
<evidence type="ECO:0000256" key="2">
    <source>
        <dbReference type="ARBA" id="ARBA00023002"/>
    </source>
</evidence>
<dbReference type="Pfam" id="PF13561">
    <property type="entry name" value="adh_short_C2"/>
    <property type="match status" value="1"/>
</dbReference>
<dbReference type="PANTHER" id="PTHR42760">
    <property type="entry name" value="SHORT-CHAIN DEHYDROGENASES/REDUCTASES FAMILY MEMBER"/>
    <property type="match status" value="1"/>
</dbReference>
<organism evidence="3 4">
    <name type="scientific">Ramlibacter aurantiacus</name>
    <dbReference type="NCBI Taxonomy" id="2801330"/>
    <lineage>
        <taxon>Bacteria</taxon>
        <taxon>Pseudomonadati</taxon>
        <taxon>Pseudomonadota</taxon>
        <taxon>Betaproteobacteria</taxon>
        <taxon>Burkholderiales</taxon>
        <taxon>Comamonadaceae</taxon>
        <taxon>Ramlibacter</taxon>
    </lineage>
</organism>
<dbReference type="CDD" id="cd05233">
    <property type="entry name" value="SDR_c"/>
    <property type="match status" value="1"/>
</dbReference>
<dbReference type="EMBL" id="JAEQNA010000002">
    <property type="protein sequence ID" value="MBL0420295.1"/>
    <property type="molecule type" value="Genomic_DNA"/>
</dbReference>
<comment type="similarity">
    <text evidence="1">Belongs to the short-chain dehydrogenases/reductases (SDR) family.</text>
</comment>
<dbReference type="RefSeq" id="WP_201683382.1">
    <property type="nucleotide sequence ID" value="NZ_JAEQNA010000002.1"/>
</dbReference>
<accession>A0A936ZN10</accession>
<name>A0A936ZN10_9BURK</name>
<keyword evidence="4" id="KW-1185">Reference proteome</keyword>
<gene>
    <name evidence="3" type="ORF">JI739_08060</name>
</gene>
<dbReference type="InterPro" id="IPR036291">
    <property type="entry name" value="NAD(P)-bd_dom_sf"/>
</dbReference>
<sequence length="256" mass="26936">MSERTASGHGMQEFDPNEFSQARVAVIGGRLGTGPATVRAFVGRGAQVTVADLAHAPAPPGCAMEGARYLPVDMTQPEAIDDFLDQAQGPSGRLDVLVLMAPPVKTAKVFDIEDAEYRRVIETELLQPIAWLRAAARRMVRQQYGRLISFCSMSGKTGVHPHVSPYAAAKGGLITFSRGLAAEIAPTGVTVNVIATALFDVQVAAMDDASEAAKGIPVGRVGRSAEAAHAALFLASRNAGYVTGETLNLSGGRFMD</sequence>
<evidence type="ECO:0000313" key="4">
    <source>
        <dbReference type="Proteomes" id="UP000613011"/>
    </source>
</evidence>